<reference evidence="4" key="1">
    <citation type="submission" date="2016-11" db="UniProtKB">
        <authorList>
            <consortium name="WormBaseParasite"/>
        </authorList>
    </citation>
    <scope>IDENTIFICATION</scope>
</reference>
<dbReference type="PANTHER" id="PTHR38696">
    <property type="entry name" value="MEDIATOR OF RNA POLYMERASE II TRANSCRIPTION SUBUNIT 13"/>
    <property type="match status" value="1"/>
</dbReference>
<dbReference type="PANTHER" id="PTHR38696:SF1">
    <property type="entry name" value="MEDIATOR OF RNA POLYMERASE II TRANSCRIPTION SUBUNIT 13"/>
    <property type="match status" value="1"/>
</dbReference>
<sequence length="744" mass="83553">SSLFAVTVGLPLHRHRLRLAFDVDSSVDVAKSSGAESLNNSPSVVDHLFEHAVLLLMLLLLMLLLHLQLLLLLMDIVNCDRHSNSCWAIISQNIFAAAAIRRKICCVSMLLLLLLAFKISSFAGGAFSGAHWDRFADPSTAASTPTRMGGRYSHLPAAPACLQSRYFCLTFRAPDRISLIASSQDTLELIRSAIAEAYKPGIRFEYDDHGSWSIILAGCPFKIGSSRSEAIAGKLAGIAILRRLLSRGWRAVVSSDLCRSNDLGTWFFSRTEPGVDFADESDRTSSICCLALSSSDRLQLIGFPASLTPRVVDRIRQEWSCGVQRGPEAVCNGQAVELKLHGNPWLASEQEAVDARQMLLAIVREMHRWGCRLYLSSSLKDTTDSLFFLCPRRLKPPVEQLLATEMFVLSLNRRDRLRLMGTSEQSEVEDKDCNQLMDVIRECVLNYWPKGLRQERDWYGARELHLTGSPWWTEGSDSVHSRLLITLLLQRLRQIGWRVVETVDVCRRLSDKSILLFERSPPRSTLHCCISLNGTSLLRFINAPEDVVSTMQQVVSDNYARGIKSEKIYAGYITIHLRGQPWSAFSGNDHMHGRHLMLAVLSAMRQDLGWSLVCSADVSAKYHHSDSGQDYPLDVHSCRRPWRQRTLAVLGRKIRLGLCAMAKKAKSKPMTAILTRLSRKFGHIRILVFEERDILEQPVEAWPVVDALISFYSHGFPLEKVAQYAELRKAISGQRFDIAATAHE</sequence>
<keyword evidence="1" id="KW-0812">Transmembrane</keyword>
<evidence type="ECO:0000259" key="2">
    <source>
        <dbReference type="Pfam" id="PF18086"/>
    </source>
</evidence>
<protein>
    <submittedName>
        <fullName evidence="4">PPIP5K2_N domain-containing protein</fullName>
    </submittedName>
</protein>
<keyword evidence="3" id="KW-1185">Reference proteome</keyword>
<feature type="transmembrane region" description="Helical" evidence="1">
    <location>
        <begin position="110"/>
        <end position="132"/>
    </location>
</feature>
<dbReference type="Pfam" id="PF18086">
    <property type="entry name" value="PPIP5K2_N"/>
    <property type="match status" value="1"/>
</dbReference>
<organism evidence="3 4">
    <name type="scientific">Macrostomum lignano</name>
    <dbReference type="NCBI Taxonomy" id="282301"/>
    <lineage>
        <taxon>Eukaryota</taxon>
        <taxon>Metazoa</taxon>
        <taxon>Spiralia</taxon>
        <taxon>Lophotrochozoa</taxon>
        <taxon>Platyhelminthes</taxon>
        <taxon>Rhabditophora</taxon>
        <taxon>Macrostomorpha</taxon>
        <taxon>Macrostomida</taxon>
        <taxon>Macrostomidae</taxon>
        <taxon>Macrostomum</taxon>
    </lineage>
</organism>
<evidence type="ECO:0000313" key="4">
    <source>
        <dbReference type="WBParaSite" id="maker-uti_cns_0015038-snap-gene-0.2-mRNA-1"/>
    </source>
</evidence>
<evidence type="ECO:0000256" key="1">
    <source>
        <dbReference type="SAM" id="Phobius"/>
    </source>
</evidence>
<accession>A0A1I8IQG4</accession>
<dbReference type="Proteomes" id="UP000095280">
    <property type="component" value="Unplaced"/>
</dbReference>
<dbReference type="AlphaFoldDB" id="A0A1I8IQG4"/>
<feature type="transmembrane region" description="Helical" evidence="1">
    <location>
        <begin position="52"/>
        <end position="73"/>
    </location>
</feature>
<dbReference type="WBParaSite" id="maker-uti_cns_0015038-snap-gene-0.2-mRNA-1">
    <property type="protein sequence ID" value="maker-uti_cns_0015038-snap-gene-0.2-mRNA-1"/>
    <property type="gene ID" value="maker-uti_cns_0015038-snap-gene-0.2"/>
</dbReference>
<dbReference type="InterPro" id="IPR040557">
    <property type="entry name" value="VIP1_N"/>
</dbReference>
<dbReference type="Gene3D" id="3.40.50.11950">
    <property type="match status" value="1"/>
</dbReference>
<name>A0A1I8IQG4_9PLAT</name>
<keyword evidence="1" id="KW-1133">Transmembrane helix</keyword>
<feature type="domain" description="VIP1 N-terminal" evidence="2">
    <location>
        <begin position="654"/>
        <end position="730"/>
    </location>
</feature>
<proteinExistence type="predicted"/>
<evidence type="ECO:0000313" key="3">
    <source>
        <dbReference type="Proteomes" id="UP000095280"/>
    </source>
</evidence>
<keyword evidence="1" id="KW-0472">Membrane</keyword>